<evidence type="ECO:0000313" key="3">
    <source>
        <dbReference type="Proteomes" id="UP000594263"/>
    </source>
</evidence>
<feature type="region of interest" description="Disordered" evidence="1">
    <location>
        <begin position="1"/>
        <end position="31"/>
    </location>
</feature>
<dbReference type="Gramene" id="Kaladp0050s0102.1.v1.1">
    <property type="protein sequence ID" value="Kaladp0050s0102.1.v1.1"/>
    <property type="gene ID" value="Kaladp0050s0102.v1.1"/>
</dbReference>
<name>A0A7N0U0U5_KALFE</name>
<accession>A0A7N0U0U5</accession>
<evidence type="ECO:0000313" key="2">
    <source>
        <dbReference type="EnsemblPlants" id="Kaladp0050s0102.1.v1.1"/>
    </source>
</evidence>
<dbReference type="EnsemblPlants" id="Kaladp0050s0102.1.v1.1">
    <property type="protein sequence ID" value="Kaladp0050s0102.1.v1.1"/>
    <property type="gene ID" value="Kaladp0050s0102.v1.1"/>
</dbReference>
<reference evidence="2" key="1">
    <citation type="submission" date="2021-01" db="UniProtKB">
        <authorList>
            <consortium name="EnsemblPlants"/>
        </authorList>
    </citation>
    <scope>IDENTIFICATION</scope>
</reference>
<dbReference type="Proteomes" id="UP000594263">
    <property type="component" value="Unplaced"/>
</dbReference>
<evidence type="ECO:0000256" key="1">
    <source>
        <dbReference type="SAM" id="MobiDB-lite"/>
    </source>
</evidence>
<organism evidence="2 3">
    <name type="scientific">Kalanchoe fedtschenkoi</name>
    <name type="common">Lavender scallops</name>
    <name type="synonym">South American air plant</name>
    <dbReference type="NCBI Taxonomy" id="63787"/>
    <lineage>
        <taxon>Eukaryota</taxon>
        <taxon>Viridiplantae</taxon>
        <taxon>Streptophyta</taxon>
        <taxon>Embryophyta</taxon>
        <taxon>Tracheophyta</taxon>
        <taxon>Spermatophyta</taxon>
        <taxon>Magnoliopsida</taxon>
        <taxon>eudicotyledons</taxon>
        <taxon>Gunneridae</taxon>
        <taxon>Pentapetalae</taxon>
        <taxon>Saxifragales</taxon>
        <taxon>Crassulaceae</taxon>
        <taxon>Kalanchoe</taxon>
    </lineage>
</organism>
<dbReference type="AlphaFoldDB" id="A0A7N0U0U5"/>
<protein>
    <submittedName>
        <fullName evidence="2">Uncharacterized protein</fullName>
    </submittedName>
</protein>
<proteinExistence type="predicted"/>
<keyword evidence="3" id="KW-1185">Reference proteome</keyword>
<sequence length="77" mass="8702">MVWSEMSGGREGVRSSTPSSARMEPSRSARFPLVEPQARGYRTIYCNDREANDSVRFKGNSVSTTKYNVHFLAQRSL</sequence>